<sequence length="126" mass="13570">MKKILITIIAVAMSAIAYAGNPQIKFKETSFDFGNIREADGPVSHDFIIENVGTDPLIIISASASCGCTTPVIPKEPIKPGASAKIRVTFDPAGRPGDFDKTIRVKSNTKEKRKNIKITGCVIPKK</sequence>
<accession>A0A4P7VPB4</accession>
<dbReference type="RefSeq" id="WP_123395663.1">
    <property type="nucleotide sequence ID" value="NZ_CANQMU010000003.1"/>
</dbReference>
<dbReference type="KEGG" id="mgod:E7746_10750"/>
<feature type="chain" id="PRO_5020220271" evidence="1">
    <location>
        <begin position="20"/>
        <end position="126"/>
    </location>
</feature>
<dbReference type="Gene3D" id="2.60.40.10">
    <property type="entry name" value="Immunoglobulins"/>
    <property type="match status" value="1"/>
</dbReference>
<dbReference type="PANTHER" id="PTHR37833:SF1">
    <property type="entry name" value="SIGNAL PEPTIDE PROTEIN"/>
    <property type="match status" value="1"/>
</dbReference>
<protein>
    <submittedName>
        <fullName evidence="2">DUF1573 domain-containing protein</fullName>
    </submittedName>
</protein>
<gene>
    <name evidence="2" type="ORF">E7746_10750</name>
</gene>
<dbReference type="InterPro" id="IPR013783">
    <property type="entry name" value="Ig-like_fold"/>
</dbReference>
<dbReference type="Pfam" id="PF07610">
    <property type="entry name" value="DUF1573"/>
    <property type="match status" value="1"/>
</dbReference>
<feature type="signal peptide" evidence="1">
    <location>
        <begin position="1"/>
        <end position="19"/>
    </location>
</feature>
<dbReference type="EMBL" id="CP039393">
    <property type="protein sequence ID" value="QCD36321.1"/>
    <property type="molecule type" value="Genomic_DNA"/>
</dbReference>
<proteinExistence type="predicted"/>
<name>A0A4P7VPB4_9BACT</name>
<dbReference type="InterPro" id="IPR011467">
    <property type="entry name" value="DUF1573"/>
</dbReference>
<keyword evidence="1" id="KW-0732">Signal</keyword>
<evidence type="ECO:0000256" key="1">
    <source>
        <dbReference type="SAM" id="SignalP"/>
    </source>
</evidence>
<organism evidence="2 3">
    <name type="scientific">Muribaculum gordoncarteri</name>
    <dbReference type="NCBI Taxonomy" id="2530390"/>
    <lineage>
        <taxon>Bacteria</taxon>
        <taxon>Pseudomonadati</taxon>
        <taxon>Bacteroidota</taxon>
        <taxon>Bacteroidia</taxon>
        <taxon>Bacteroidales</taxon>
        <taxon>Muribaculaceae</taxon>
        <taxon>Muribaculum</taxon>
    </lineage>
</organism>
<keyword evidence="3" id="KW-1185">Reference proteome</keyword>
<dbReference type="PANTHER" id="PTHR37833">
    <property type="entry name" value="LIPOPROTEIN-RELATED"/>
    <property type="match status" value="1"/>
</dbReference>
<evidence type="ECO:0000313" key="3">
    <source>
        <dbReference type="Proteomes" id="UP000297031"/>
    </source>
</evidence>
<dbReference type="OrthoDB" id="826619at2"/>
<dbReference type="AlphaFoldDB" id="A0A4P7VPB4"/>
<evidence type="ECO:0000313" key="2">
    <source>
        <dbReference type="EMBL" id="QCD36321.1"/>
    </source>
</evidence>
<dbReference type="Proteomes" id="UP000297031">
    <property type="component" value="Chromosome"/>
</dbReference>
<reference evidence="2 3" key="1">
    <citation type="submission" date="2019-02" db="EMBL/GenBank/DDBJ databases">
        <title>Isolation and identification of novel species under the genus Muribaculum.</title>
        <authorList>
            <person name="Miyake S."/>
            <person name="Ding Y."/>
            <person name="Low A."/>
            <person name="Soh M."/>
            <person name="Seedorf H."/>
        </authorList>
    </citation>
    <scope>NUCLEOTIDE SEQUENCE [LARGE SCALE GENOMIC DNA]</scope>
    <source>
        <strain evidence="2 3">TLL-A4</strain>
    </source>
</reference>